<evidence type="ECO:0000256" key="2">
    <source>
        <dbReference type="ARBA" id="ARBA00012944"/>
    </source>
</evidence>
<name>G9B0X3_PRZAL</name>
<evidence type="ECO:0000259" key="19">
    <source>
        <dbReference type="Pfam" id="PF00361"/>
    </source>
</evidence>
<dbReference type="PANTHER" id="PTHR42829:SF2">
    <property type="entry name" value="NADH-UBIQUINONE OXIDOREDUCTASE CHAIN 5"/>
    <property type="match status" value="1"/>
</dbReference>
<comment type="similarity">
    <text evidence="17">Belongs to the complex I subunit 5 family.</text>
</comment>
<evidence type="ECO:0000256" key="13">
    <source>
        <dbReference type="ARBA" id="ARBA00023128"/>
    </source>
</evidence>
<dbReference type="GO" id="GO:0003954">
    <property type="term" value="F:NADH dehydrogenase activity"/>
    <property type="evidence" value="ECO:0007669"/>
    <property type="project" value="TreeGrafter"/>
</dbReference>
<dbReference type="RefSeq" id="YP_005088783.1">
    <property type="nucleotide sequence ID" value="NC_016707.1"/>
</dbReference>
<dbReference type="InterPro" id="IPR003945">
    <property type="entry name" value="NU5C-like"/>
</dbReference>
<feature type="transmembrane region" description="Helical" evidence="17">
    <location>
        <begin position="301"/>
        <end position="319"/>
    </location>
</feature>
<evidence type="ECO:0000256" key="3">
    <source>
        <dbReference type="ARBA" id="ARBA00021096"/>
    </source>
</evidence>
<feature type="transmembrane region" description="Helical" evidence="17">
    <location>
        <begin position="582"/>
        <end position="604"/>
    </location>
</feature>
<dbReference type="InterPro" id="IPR018393">
    <property type="entry name" value="NADHpl_OxRdtase_5_subgr"/>
</dbReference>
<dbReference type="EMBL" id="HM049636">
    <property type="protein sequence ID" value="ADF57178.1"/>
    <property type="molecule type" value="Genomic_DNA"/>
</dbReference>
<evidence type="ECO:0000256" key="6">
    <source>
        <dbReference type="ARBA" id="ARBA00022692"/>
    </source>
</evidence>
<feature type="domain" description="NADH dehydrogenase subunit 5 C-terminal" evidence="21">
    <location>
        <begin position="422"/>
        <end position="602"/>
    </location>
</feature>
<keyword evidence="6 17" id="KW-0812">Transmembrane</keyword>
<dbReference type="GO" id="GO:0015990">
    <property type="term" value="P:electron transport coupled proton transport"/>
    <property type="evidence" value="ECO:0007669"/>
    <property type="project" value="TreeGrafter"/>
</dbReference>
<proteinExistence type="inferred from homology"/>
<dbReference type="PANTHER" id="PTHR42829">
    <property type="entry name" value="NADH-UBIQUINONE OXIDOREDUCTASE CHAIN 5"/>
    <property type="match status" value="1"/>
</dbReference>
<feature type="domain" description="NADH-Ubiquinone oxidoreductase (complex I) chain 5 N-terminal" evidence="20">
    <location>
        <begin position="68"/>
        <end position="118"/>
    </location>
</feature>
<dbReference type="PRINTS" id="PR01434">
    <property type="entry name" value="NADHDHGNASE5"/>
</dbReference>
<evidence type="ECO:0000256" key="7">
    <source>
        <dbReference type="ARBA" id="ARBA00022792"/>
    </source>
</evidence>
<dbReference type="Pfam" id="PF00361">
    <property type="entry name" value="Proton_antipo_M"/>
    <property type="match status" value="1"/>
</dbReference>
<keyword evidence="10 17" id="KW-1133">Transmembrane helix</keyword>
<keyword evidence="18" id="KW-0732">Signal</keyword>
<gene>
    <name evidence="22" type="primary">ND5</name>
</gene>
<geneLocation type="mitochondrion" evidence="22"/>
<evidence type="ECO:0000256" key="4">
    <source>
        <dbReference type="ARBA" id="ARBA00022448"/>
    </source>
</evidence>
<dbReference type="AlphaFoldDB" id="G9B0X3"/>
<organism evidence="22">
    <name type="scientific">Przewalskium albirostris</name>
    <name type="common">Thorold's deer</name>
    <name type="synonym">Cervus albirostris</name>
    <dbReference type="NCBI Taxonomy" id="1088058"/>
    <lineage>
        <taxon>Eukaryota</taxon>
        <taxon>Metazoa</taxon>
        <taxon>Chordata</taxon>
        <taxon>Craniata</taxon>
        <taxon>Vertebrata</taxon>
        <taxon>Euteleostomi</taxon>
        <taxon>Mammalia</taxon>
        <taxon>Eutheria</taxon>
        <taxon>Laurasiatheria</taxon>
        <taxon>Artiodactyla</taxon>
        <taxon>Ruminantia</taxon>
        <taxon>Pecora</taxon>
        <taxon>Cervidae</taxon>
        <taxon>Cervinae</taxon>
        <taxon>Cervus</taxon>
    </lineage>
</organism>
<keyword evidence="9" id="KW-0249">Electron transport</keyword>
<feature type="transmembrane region" description="Helical" evidence="17">
    <location>
        <begin position="275"/>
        <end position="294"/>
    </location>
</feature>
<keyword evidence="11 17" id="KW-0520">NAD</keyword>
<evidence type="ECO:0000256" key="18">
    <source>
        <dbReference type="SAM" id="SignalP"/>
    </source>
</evidence>
<evidence type="ECO:0000256" key="10">
    <source>
        <dbReference type="ARBA" id="ARBA00022989"/>
    </source>
</evidence>
<evidence type="ECO:0000256" key="12">
    <source>
        <dbReference type="ARBA" id="ARBA00023075"/>
    </source>
</evidence>
<dbReference type="GO" id="GO:0005743">
    <property type="term" value="C:mitochondrial inner membrane"/>
    <property type="evidence" value="ECO:0007669"/>
    <property type="project" value="UniProtKB-SubCell"/>
</dbReference>
<dbReference type="InterPro" id="IPR001750">
    <property type="entry name" value="ND/Mrp_TM"/>
</dbReference>
<accession>G9B0X3</accession>
<dbReference type="GO" id="GO:0008137">
    <property type="term" value="F:NADH dehydrogenase (ubiquinone) activity"/>
    <property type="evidence" value="ECO:0007669"/>
    <property type="project" value="UniProtKB-EC"/>
</dbReference>
<dbReference type="Pfam" id="PF06455">
    <property type="entry name" value="NADH5_C"/>
    <property type="match status" value="1"/>
</dbReference>
<evidence type="ECO:0000256" key="17">
    <source>
        <dbReference type="RuleBase" id="RU003404"/>
    </source>
</evidence>
<sequence>MNLFSSFTLVTLLLLTIPIMTTSSDNYKTSNYPLYVKTTISCAFITSMIPTMMFIHTGQEMVISNWHWLTIQTIKLSLSFKMDYFSMMFVPVALFVTWSIMEFSMWYMHSDPNINQFFKYLLLFLITMLILVTANNLFQLFIGWEGVGIMSFLLIGWWYGRTDANTAALQAILYNRIGDIGFILAMAWFLTNLNAWDFQQIFMLNPNDSNMPLMGLALAATGKSAQFGLHPWLPSAMEGPTPVSALLHSSTMVVAGIFLLIRFHPLTENNKFAQSILLCLGAITTLFTAMCALTQNDIKKIIAFSTSSQLGLMMVTIGINQPYLAFLHICTHAFFKAMLFMCSGSIIHSLNDEQDIRKMGGLFKAMPFTTTALIIGSLALTGMPFLTGFYSKDLIIEAANTSYTNAWALLMTLIATSFTAIYSTRIIFFALLGQPRFPTLITINENNPFLMNSIKRLMIGSLFAGFIISNNIPPTTIPQLTMPYYLKMMALTVTILGFILALEISNMTQNLKFNYSTNIFKFSNMLGYFPTIMHRLAPYMNLTMSQKSASSLLDLIWLENILPKTTSLIQTKMSIMVTNQKGLIKLYFLSFLVTITVSMILFNFHE</sequence>
<feature type="domain" description="NADH:quinone oxidoreductase/Mrp antiporter transmembrane" evidence="19">
    <location>
        <begin position="134"/>
        <end position="418"/>
    </location>
</feature>
<keyword evidence="13 17" id="KW-0496">Mitochondrion</keyword>
<feature type="transmembrane region" description="Helical" evidence="17">
    <location>
        <begin position="406"/>
        <end position="432"/>
    </location>
</feature>
<evidence type="ECO:0000256" key="5">
    <source>
        <dbReference type="ARBA" id="ARBA00022660"/>
    </source>
</evidence>
<feature type="signal peptide" evidence="18">
    <location>
        <begin position="1"/>
        <end position="24"/>
    </location>
</feature>
<feature type="transmembrane region" description="Helical" evidence="17">
    <location>
        <begin position="484"/>
        <end position="502"/>
    </location>
</feature>
<evidence type="ECO:0000259" key="20">
    <source>
        <dbReference type="Pfam" id="PF00662"/>
    </source>
</evidence>
<feature type="chain" id="PRO_5003519705" description="NADH-ubiquinone oxidoreductase chain 5" evidence="18">
    <location>
        <begin position="25"/>
        <end position="606"/>
    </location>
</feature>
<feature type="transmembrane region" description="Helical" evidence="17">
    <location>
        <begin position="453"/>
        <end position="472"/>
    </location>
</feature>
<keyword evidence="5" id="KW-0679">Respiratory chain</keyword>
<keyword evidence="14 17" id="KW-0472">Membrane</keyword>
<comment type="function">
    <text evidence="15 17">Core subunit of the mitochondrial membrane respiratory chain NADH dehydrogenase (Complex I) which catalyzes electron transfer from NADH through the respiratory chain, using ubiquinone as an electron acceptor. Essential for the catalytic activity and assembly of complex I.</text>
</comment>
<evidence type="ECO:0000256" key="14">
    <source>
        <dbReference type="ARBA" id="ARBA00023136"/>
    </source>
</evidence>
<feature type="transmembrane region" description="Helical" evidence="17">
    <location>
        <begin position="117"/>
        <end position="134"/>
    </location>
</feature>
<dbReference type="InterPro" id="IPR010934">
    <property type="entry name" value="NADH_DH_su5_C"/>
</dbReference>
<keyword evidence="7" id="KW-0999">Mitochondrion inner membrane</keyword>
<evidence type="ECO:0000313" key="22">
    <source>
        <dbReference type="EMBL" id="ADF57178.1"/>
    </source>
</evidence>
<dbReference type="NCBIfam" id="TIGR01974">
    <property type="entry name" value="NDH_I_L"/>
    <property type="match status" value="1"/>
</dbReference>
<feature type="transmembrane region" description="Helical" evidence="17">
    <location>
        <begin position="362"/>
        <end position="386"/>
    </location>
</feature>
<evidence type="ECO:0000256" key="9">
    <source>
        <dbReference type="ARBA" id="ARBA00022982"/>
    </source>
</evidence>
<feature type="transmembrane region" description="Helical" evidence="17">
    <location>
        <begin position="34"/>
        <end position="55"/>
    </location>
</feature>
<feature type="transmembrane region" description="Helical" evidence="17">
    <location>
        <begin position="140"/>
        <end position="160"/>
    </location>
</feature>
<evidence type="ECO:0000256" key="16">
    <source>
        <dbReference type="ARBA" id="ARBA00049551"/>
    </source>
</evidence>
<evidence type="ECO:0000259" key="21">
    <source>
        <dbReference type="Pfam" id="PF06455"/>
    </source>
</evidence>
<evidence type="ECO:0000256" key="11">
    <source>
        <dbReference type="ARBA" id="ARBA00023027"/>
    </source>
</evidence>
<comment type="subcellular location">
    <subcellularLocation>
        <location evidence="1">Mitochondrion inner membrane</location>
        <topology evidence="1">Multi-pass membrane protein</topology>
    </subcellularLocation>
</comment>
<feature type="transmembrane region" description="Helical" evidence="17">
    <location>
        <begin position="325"/>
        <end position="350"/>
    </location>
</feature>
<feature type="transmembrane region" description="Helical" evidence="17">
    <location>
        <begin position="211"/>
        <end position="233"/>
    </location>
</feature>
<evidence type="ECO:0000256" key="15">
    <source>
        <dbReference type="ARBA" id="ARBA00024313"/>
    </source>
</evidence>
<keyword evidence="12 17" id="KW-0830">Ubiquinone</keyword>
<dbReference type="EC" id="7.1.1.2" evidence="2 17"/>
<dbReference type="GO" id="GO:0042773">
    <property type="term" value="P:ATP synthesis coupled electron transport"/>
    <property type="evidence" value="ECO:0007669"/>
    <property type="project" value="InterPro"/>
</dbReference>
<keyword evidence="4 17" id="KW-0813">Transport</keyword>
<protein>
    <recommendedName>
        <fullName evidence="3 17">NADH-ubiquinone oxidoreductase chain 5</fullName>
        <ecNumber evidence="2 17">7.1.1.2</ecNumber>
    </recommendedName>
</protein>
<dbReference type="InterPro" id="IPR001516">
    <property type="entry name" value="Proton_antipo_N"/>
</dbReference>
<reference evidence="22" key="1">
    <citation type="submission" date="2010-03" db="EMBL/GenBank/DDBJ databases">
        <title>The complete mitochondrial genome and phylogeny of White-lipped deer (Cervus albirostris) within Pecora.</title>
        <authorList>
            <person name="Wu S."/>
            <person name="Zhang X."/>
            <person name="Yue B."/>
        </authorList>
    </citation>
    <scope>NUCLEOTIDE SEQUENCE</scope>
</reference>
<dbReference type="GeneID" id="11540037"/>
<evidence type="ECO:0000256" key="8">
    <source>
        <dbReference type="ARBA" id="ARBA00022967"/>
    </source>
</evidence>
<evidence type="ECO:0000256" key="1">
    <source>
        <dbReference type="ARBA" id="ARBA00004448"/>
    </source>
</evidence>
<dbReference type="CTD" id="4540"/>
<feature type="transmembrane region" description="Helical" evidence="17">
    <location>
        <begin position="172"/>
        <end position="191"/>
    </location>
</feature>
<keyword evidence="8" id="KW-1278">Translocase</keyword>
<feature type="transmembrane region" description="Helical" evidence="17">
    <location>
        <begin position="245"/>
        <end position="263"/>
    </location>
</feature>
<dbReference type="Pfam" id="PF00662">
    <property type="entry name" value="Proton_antipo_N"/>
    <property type="match status" value="1"/>
</dbReference>
<feature type="transmembrane region" description="Helical" evidence="17">
    <location>
        <begin position="84"/>
        <end position="105"/>
    </location>
</feature>
<comment type="catalytic activity">
    <reaction evidence="16 17">
        <text>a ubiquinone + NADH + 5 H(+)(in) = a ubiquinol + NAD(+) + 4 H(+)(out)</text>
        <dbReference type="Rhea" id="RHEA:29091"/>
        <dbReference type="Rhea" id="RHEA-COMP:9565"/>
        <dbReference type="Rhea" id="RHEA-COMP:9566"/>
        <dbReference type="ChEBI" id="CHEBI:15378"/>
        <dbReference type="ChEBI" id="CHEBI:16389"/>
        <dbReference type="ChEBI" id="CHEBI:17976"/>
        <dbReference type="ChEBI" id="CHEBI:57540"/>
        <dbReference type="ChEBI" id="CHEBI:57945"/>
        <dbReference type="EC" id="7.1.1.2"/>
    </reaction>
</comment>